<reference evidence="2 3" key="1">
    <citation type="submission" date="2019-08" db="EMBL/GenBank/DDBJ databases">
        <title>Parahaliea maris sp. nov., isolated from the surface seawater.</title>
        <authorList>
            <person name="Liu Y."/>
        </authorList>
    </citation>
    <scope>NUCLEOTIDE SEQUENCE [LARGE SCALE GENOMIC DNA]</scope>
    <source>
        <strain evidence="2 3">HSLHS9</strain>
    </source>
</reference>
<name>A0A5C9A954_9GAMM</name>
<feature type="domain" description="NAD-dependent epimerase/dehydratase" evidence="1">
    <location>
        <begin position="26"/>
        <end position="250"/>
    </location>
</feature>
<dbReference type="Pfam" id="PF01370">
    <property type="entry name" value="Epimerase"/>
    <property type="match status" value="1"/>
</dbReference>
<gene>
    <name evidence="2" type="ORF">FV139_04265</name>
</gene>
<keyword evidence="3" id="KW-1185">Reference proteome</keyword>
<dbReference type="InterPro" id="IPR001509">
    <property type="entry name" value="Epimerase_deHydtase"/>
</dbReference>
<dbReference type="PANTHER" id="PTHR43245:SF13">
    <property type="entry name" value="UDP-D-APIOSE_UDP-D-XYLOSE SYNTHASE 2"/>
    <property type="match status" value="1"/>
</dbReference>
<sequence>MGWPSSGCTSGCKIPPAVDPDLIVRVIVTGAGGLIGRHLLPRLLSTSCEVYATCRPGRQLGAPESVRPLYYDLLDLKRHDALFRNIKPDCLIHLAWCTTPGVYWSTKENISWLNATLSLVEKFSEAGGSRVLVAGTCAEYLWSSEEYTEGKTTLAPSTLYGAAKLATWQLLQPICREANIKLIWGRIFFPYGPGEHSTRLIPSVLDAMLSGDPVRCTHGRQLRDFIHADDVASAMAHLITTDIPDGAYNLSSGVPTSIRDIVDMCQKLTHSNSKTLYGVLPVSPDDPPKLVGANEKLIATGWNPKWNLQNGLLDYIDYLRNEART</sequence>
<organism evidence="2 3">
    <name type="scientific">Parahaliea maris</name>
    <dbReference type="NCBI Taxonomy" id="2716870"/>
    <lineage>
        <taxon>Bacteria</taxon>
        <taxon>Pseudomonadati</taxon>
        <taxon>Pseudomonadota</taxon>
        <taxon>Gammaproteobacteria</taxon>
        <taxon>Cellvibrionales</taxon>
        <taxon>Halieaceae</taxon>
        <taxon>Parahaliea</taxon>
    </lineage>
</organism>
<protein>
    <submittedName>
        <fullName evidence="2">NAD(P)-dependent oxidoreductase</fullName>
    </submittedName>
</protein>
<dbReference type="PANTHER" id="PTHR43245">
    <property type="entry name" value="BIFUNCTIONAL POLYMYXIN RESISTANCE PROTEIN ARNA"/>
    <property type="match status" value="1"/>
</dbReference>
<dbReference type="Gene3D" id="3.40.50.720">
    <property type="entry name" value="NAD(P)-binding Rossmann-like Domain"/>
    <property type="match status" value="1"/>
</dbReference>
<evidence type="ECO:0000313" key="2">
    <source>
        <dbReference type="EMBL" id="TXS96689.1"/>
    </source>
</evidence>
<dbReference type="SUPFAM" id="SSF51735">
    <property type="entry name" value="NAD(P)-binding Rossmann-fold domains"/>
    <property type="match status" value="1"/>
</dbReference>
<dbReference type="Gene3D" id="3.90.25.10">
    <property type="entry name" value="UDP-galactose 4-epimerase, domain 1"/>
    <property type="match status" value="1"/>
</dbReference>
<dbReference type="InterPro" id="IPR036291">
    <property type="entry name" value="NAD(P)-bd_dom_sf"/>
</dbReference>
<dbReference type="RefSeq" id="WP_148066953.1">
    <property type="nucleotide sequence ID" value="NZ_VRZA01000001.1"/>
</dbReference>
<dbReference type="Proteomes" id="UP000321039">
    <property type="component" value="Unassembled WGS sequence"/>
</dbReference>
<proteinExistence type="predicted"/>
<evidence type="ECO:0000259" key="1">
    <source>
        <dbReference type="Pfam" id="PF01370"/>
    </source>
</evidence>
<dbReference type="EMBL" id="VRZA01000001">
    <property type="protein sequence ID" value="TXS96689.1"/>
    <property type="molecule type" value="Genomic_DNA"/>
</dbReference>
<accession>A0A5C9A954</accession>
<comment type="caution">
    <text evidence="2">The sequence shown here is derived from an EMBL/GenBank/DDBJ whole genome shotgun (WGS) entry which is preliminary data.</text>
</comment>
<dbReference type="AlphaFoldDB" id="A0A5C9A954"/>
<evidence type="ECO:0000313" key="3">
    <source>
        <dbReference type="Proteomes" id="UP000321039"/>
    </source>
</evidence>
<dbReference type="InterPro" id="IPR050177">
    <property type="entry name" value="Lipid_A_modif_metabolic_enz"/>
</dbReference>